<accession>A0A347ZRI7</accession>
<dbReference type="EMBL" id="QUMS01000001">
    <property type="protein sequence ID" value="REG11525.1"/>
    <property type="molecule type" value="Genomic_DNA"/>
</dbReference>
<dbReference type="InterPro" id="IPR017871">
    <property type="entry name" value="ABC_transporter-like_CS"/>
</dbReference>
<feature type="domain" description="ABC transporter" evidence="3">
    <location>
        <begin position="353"/>
        <end position="545"/>
    </location>
</feature>
<name>A0A347ZRI7_9CHLR</name>
<keyword evidence="5" id="KW-1185">Reference proteome</keyword>
<evidence type="ECO:0000313" key="5">
    <source>
        <dbReference type="Proteomes" id="UP000256388"/>
    </source>
</evidence>
<dbReference type="InterPro" id="IPR003439">
    <property type="entry name" value="ABC_transporter-like_ATP-bd"/>
</dbReference>
<evidence type="ECO:0000256" key="1">
    <source>
        <dbReference type="ARBA" id="ARBA00022741"/>
    </source>
</evidence>
<dbReference type="Proteomes" id="UP000256388">
    <property type="component" value="Unassembled WGS sequence"/>
</dbReference>
<dbReference type="CDD" id="cd03221">
    <property type="entry name" value="ABCF_EF-3"/>
    <property type="match status" value="2"/>
</dbReference>
<feature type="domain" description="ABC transporter" evidence="3">
    <location>
        <begin position="2"/>
        <end position="251"/>
    </location>
</feature>
<dbReference type="PROSITE" id="PS00211">
    <property type="entry name" value="ABC_TRANSPORTER_1"/>
    <property type="match status" value="2"/>
</dbReference>
<evidence type="ECO:0000259" key="3">
    <source>
        <dbReference type="PROSITE" id="PS50893"/>
    </source>
</evidence>
<dbReference type="InterPro" id="IPR027417">
    <property type="entry name" value="P-loop_NTPase"/>
</dbReference>
<dbReference type="Pfam" id="PF00005">
    <property type="entry name" value="ABC_tran"/>
    <property type="match status" value="2"/>
</dbReference>
<dbReference type="RefSeq" id="WP_116224653.1">
    <property type="nucleotide sequence ID" value="NZ_AP018437.1"/>
</dbReference>
<reference evidence="4 5" key="1">
    <citation type="submission" date="2018-08" db="EMBL/GenBank/DDBJ databases">
        <title>Genomic Encyclopedia of Type Strains, Phase IV (KMG-IV): sequencing the most valuable type-strain genomes for metagenomic binning, comparative biology and taxonomic classification.</title>
        <authorList>
            <person name="Goeker M."/>
        </authorList>
    </citation>
    <scope>NUCLEOTIDE SEQUENCE [LARGE SCALE GENOMIC DNA]</scope>
    <source>
        <strain evidence="4 5">DSM 23923</strain>
    </source>
</reference>
<evidence type="ECO:0000256" key="2">
    <source>
        <dbReference type="ARBA" id="ARBA00022840"/>
    </source>
</evidence>
<keyword evidence="2 4" id="KW-0067">ATP-binding</keyword>
<dbReference type="NCBIfam" id="NF000355">
    <property type="entry name" value="ribo_prot_ABC_F"/>
    <property type="match status" value="1"/>
</dbReference>
<proteinExistence type="predicted"/>
<dbReference type="InterPro" id="IPR003593">
    <property type="entry name" value="AAA+_ATPase"/>
</dbReference>
<dbReference type="InterPro" id="IPR032781">
    <property type="entry name" value="ABC_tran_Xtn"/>
</dbReference>
<dbReference type="AlphaFoldDB" id="A0A347ZRI7"/>
<dbReference type="PANTHER" id="PTHR42855">
    <property type="entry name" value="ABC TRANSPORTER ATP-BINDING SUBUNIT"/>
    <property type="match status" value="1"/>
</dbReference>
<dbReference type="GO" id="GO:0016887">
    <property type="term" value="F:ATP hydrolysis activity"/>
    <property type="evidence" value="ECO:0007669"/>
    <property type="project" value="InterPro"/>
</dbReference>
<dbReference type="PROSITE" id="PS50893">
    <property type="entry name" value="ABC_TRANSPORTER_2"/>
    <property type="match status" value="2"/>
</dbReference>
<dbReference type="PANTHER" id="PTHR42855:SF2">
    <property type="entry name" value="DRUG RESISTANCE ABC TRANSPORTER,ATP-BINDING PROTEIN"/>
    <property type="match status" value="1"/>
</dbReference>
<dbReference type="Gene3D" id="3.40.50.300">
    <property type="entry name" value="P-loop containing nucleotide triphosphate hydrolases"/>
    <property type="match status" value="2"/>
</dbReference>
<keyword evidence="1" id="KW-0547">Nucleotide-binding</keyword>
<gene>
    <name evidence="4" type="ORF">DFR64_1415</name>
</gene>
<dbReference type="SMART" id="SM00382">
    <property type="entry name" value="AAA"/>
    <property type="match status" value="2"/>
</dbReference>
<dbReference type="GO" id="GO:0005524">
    <property type="term" value="F:ATP binding"/>
    <property type="evidence" value="ECO:0007669"/>
    <property type="project" value="UniProtKB-KW"/>
</dbReference>
<organism evidence="4 5">
    <name type="scientific">Pelolinea submarina</name>
    <dbReference type="NCBI Taxonomy" id="913107"/>
    <lineage>
        <taxon>Bacteria</taxon>
        <taxon>Bacillati</taxon>
        <taxon>Chloroflexota</taxon>
        <taxon>Anaerolineae</taxon>
        <taxon>Anaerolineales</taxon>
        <taxon>Anaerolineaceae</taxon>
        <taxon>Pelolinea</taxon>
    </lineage>
</organism>
<dbReference type="OrthoDB" id="9801441at2"/>
<dbReference type="Pfam" id="PF12848">
    <property type="entry name" value="ABC_tran_Xtn"/>
    <property type="match status" value="1"/>
</dbReference>
<dbReference type="SUPFAM" id="SSF52540">
    <property type="entry name" value="P-loop containing nucleoside triphosphate hydrolases"/>
    <property type="match status" value="2"/>
</dbReference>
<evidence type="ECO:0000313" key="4">
    <source>
        <dbReference type="EMBL" id="REG11525.1"/>
    </source>
</evidence>
<dbReference type="FunFam" id="3.40.50.300:FF:000011">
    <property type="entry name" value="Putative ABC transporter ATP-binding component"/>
    <property type="match status" value="1"/>
</dbReference>
<dbReference type="InterPro" id="IPR051309">
    <property type="entry name" value="ABCF_ATPase"/>
</dbReference>
<sequence>MLTVSDLKKTFNLQSLFEKINFSINPGERIGLIGPNGSGKTTLLRIIAGEEQADAGIIHKPVDLRLGYLPQGRTFDVHSSLREVIGRASGDPEVLEAELSSAANALAAMPQDETLIERYDDLLQRIQRANPARTEQILTELGLNLVDPDLPVGVLSGGQQTRLALALVLLGDPQLLLLDEPTNHLDIEMLNWLEDWLAHIASGVLIISHDRTFLDHVVTRILELDPASRSLRAYEGNYSDYLEQRRTEVRKQWDEYRDQQLEVRRMKADISRVKAQAAYTEKIMSTTRLSGREFRNSKDFYKGLAKKVAKKAKSREKRLEQYVESDERVEKPEQHKALYFEFQNTAHLGNSVLQLEELSVGFPDKLLLRDLNLQIQAGQRIVLSGANGCGKTTLLRTVAGSLAPLAGRVLLGSSVHLGTMAQDLSNLDARQTAVETLQPYFANQTETRHYLATYLLAGDEVLKPVDLLSYGQRARLELALLIARGCNLLLLDEPINHLDIPSRTQFEQALDAFEGAILAVVHDRYFIERFAQEVWLVEGQGIRRL</sequence>
<comment type="caution">
    <text evidence="4">The sequence shown here is derived from an EMBL/GenBank/DDBJ whole genome shotgun (WGS) entry which is preliminary data.</text>
</comment>
<protein>
    <submittedName>
        <fullName evidence="4">ATP-binding cassette subfamily F protein 3</fullName>
    </submittedName>
</protein>